<dbReference type="EMBL" id="CAUWAG010000012">
    <property type="protein sequence ID" value="CAJ2509585.1"/>
    <property type="molecule type" value="Genomic_DNA"/>
</dbReference>
<organism evidence="1 2">
    <name type="scientific">Anthostomella pinea</name>
    <dbReference type="NCBI Taxonomy" id="933095"/>
    <lineage>
        <taxon>Eukaryota</taxon>
        <taxon>Fungi</taxon>
        <taxon>Dikarya</taxon>
        <taxon>Ascomycota</taxon>
        <taxon>Pezizomycotina</taxon>
        <taxon>Sordariomycetes</taxon>
        <taxon>Xylariomycetidae</taxon>
        <taxon>Xylariales</taxon>
        <taxon>Xylariaceae</taxon>
        <taxon>Anthostomella</taxon>
    </lineage>
</organism>
<evidence type="ECO:0000313" key="2">
    <source>
        <dbReference type="Proteomes" id="UP001295740"/>
    </source>
</evidence>
<dbReference type="Proteomes" id="UP001295740">
    <property type="component" value="Unassembled WGS sequence"/>
</dbReference>
<reference evidence="1" key="1">
    <citation type="submission" date="2023-10" db="EMBL/GenBank/DDBJ databases">
        <authorList>
            <person name="Hackl T."/>
        </authorList>
    </citation>
    <scope>NUCLEOTIDE SEQUENCE</scope>
</reference>
<sequence>MYSGEAELVLTLSKAGVYALLAQEVFLKISQSKCSGEPFEFLVAKEHWTSSRDLCLRSWYMEPTKRLDLFLGQLGKQLISNGFRRPRFDQSVEKFTKGDFSIHFTAVNRQCNRRIQMEQNLRPGKLIYNQIRL</sequence>
<gene>
    <name evidence="1" type="ORF">KHLLAP_LOCUS10053</name>
</gene>
<dbReference type="AlphaFoldDB" id="A0AAI8VR75"/>
<evidence type="ECO:0000313" key="1">
    <source>
        <dbReference type="EMBL" id="CAJ2509585.1"/>
    </source>
</evidence>
<keyword evidence="2" id="KW-1185">Reference proteome</keyword>
<name>A0AAI8VR75_9PEZI</name>
<protein>
    <submittedName>
        <fullName evidence="1">Uu.00g146110.m01.CDS01</fullName>
    </submittedName>
</protein>
<accession>A0AAI8VR75</accession>
<comment type="caution">
    <text evidence="1">The sequence shown here is derived from an EMBL/GenBank/DDBJ whole genome shotgun (WGS) entry which is preliminary data.</text>
</comment>
<proteinExistence type="predicted"/>